<name>H2XX00_CIOIN</name>
<evidence type="ECO:0000256" key="1">
    <source>
        <dbReference type="SAM" id="Phobius"/>
    </source>
</evidence>
<protein>
    <submittedName>
        <fullName evidence="2">Uncharacterized protein</fullName>
    </submittedName>
</protein>
<proteinExistence type="predicted"/>
<organism evidence="2 3">
    <name type="scientific">Ciona intestinalis</name>
    <name type="common">Transparent sea squirt</name>
    <name type="synonym">Ascidia intestinalis</name>
    <dbReference type="NCBI Taxonomy" id="7719"/>
    <lineage>
        <taxon>Eukaryota</taxon>
        <taxon>Metazoa</taxon>
        <taxon>Chordata</taxon>
        <taxon>Tunicata</taxon>
        <taxon>Ascidiacea</taxon>
        <taxon>Phlebobranchia</taxon>
        <taxon>Cionidae</taxon>
        <taxon>Ciona</taxon>
    </lineage>
</organism>
<reference evidence="2" key="2">
    <citation type="journal article" date="2008" name="Genome Biol.">
        <title>Improved genome assembly and evidence-based global gene model set for the chordate Ciona intestinalis: new insight into intron and operon populations.</title>
        <authorList>
            <person name="Satou Y."/>
            <person name="Mineta K."/>
            <person name="Ogasawara M."/>
            <person name="Sasakura Y."/>
            <person name="Shoguchi E."/>
            <person name="Ueno K."/>
            <person name="Yamada L."/>
            <person name="Matsumoto J."/>
            <person name="Wasserscheid J."/>
            <person name="Dewar K."/>
            <person name="Wiley G.B."/>
            <person name="Macmil S.L."/>
            <person name="Roe B.A."/>
            <person name="Zeller R.W."/>
            <person name="Hastings K.E."/>
            <person name="Lemaire P."/>
            <person name="Lindquist E."/>
            <person name="Endo T."/>
            <person name="Hotta K."/>
            <person name="Inaba K."/>
        </authorList>
    </citation>
    <scope>NUCLEOTIDE SEQUENCE [LARGE SCALE GENOMIC DNA]</scope>
    <source>
        <strain evidence="2">wild type</strain>
    </source>
</reference>
<sequence length="131" mass="14404">SPVPSVFIGGGDVCSWDWLDGRLGPILLNLLGSPFWLGSFNLQFLLVFLLCCHLFILFNLFCISVEVKIAHHVPGLGSWDGSSQTEDFSCKKPPHEADRVLGLVVAWDADVDISDRRIGVAQSDQRDVHVG</sequence>
<keyword evidence="3" id="KW-1185">Reference proteome</keyword>
<dbReference type="EMBL" id="EAAA01000818">
    <property type="status" value="NOT_ANNOTATED_CDS"/>
    <property type="molecule type" value="Genomic_DNA"/>
</dbReference>
<dbReference type="AlphaFoldDB" id="H2XX00"/>
<keyword evidence="1" id="KW-0472">Membrane</keyword>
<dbReference type="InParanoid" id="H2XX00"/>
<keyword evidence="1" id="KW-0812">Transmembrane</keyword>
<dbReference type="Ensembl" id="ENSCINT00000036372.1">
    <property type="protein sequence ID" value="ENSCINP00000034184.1"/>
    <property type="gene ID" value="ENSCING00000019851.1"/>
</dbReference>
<evidence type="ECO:0000313" key="3">
    <source>
        <dbReference type="Proteomes" id="UP000008144"/>
    </source>
</evidence>
<keyword evidence="1" id="KW-1133">Transmembrane helix</keyword>
<dbReference type="Proteomes" id="UP000008144">
    <property type="component" value="Chromosome 11"/>
</dbReference>
<accession>H2XX00</accession>
<reference evidence="2" key="4">
    <citation type="submission" date="2025-09" db="UniProtKB">
        <authorList>
            <consortium name="Ensembl"/>
        </authorList>
    </citation>
    <scope>IDENTIFICATION</scope>
</reference>
<feature type="transmembrane region" description="Helical" evidence="1">
    <location>
        <begin position="40"/>
        <end position="62"/>
    </location>
</feature>
<reference evidence="3" key="1">
    <citation type="journal article" date="2002" name="Science">
        <title>The draft genome of Ciona intestinalis: insights into chordate and vertebrate origins.</title>
        <authorList>
            <person name="Dehal P."/>
            <person name="Satou Y."/>
            <person name="Campbell R.K."/>
            <person name="Chapman J."/>
            <person name="Degnan B."/>
            <person name="De Tomaso A."/>
            <person name="Davidson B."/>
            <person name="Di Gregorio A."/>
            <person name="Gelpke M."/>
            <person name="Goodstein D.M."/>
            <person name="Harafuji N."/>
            <person name="Hastings K.E."/>
            <person name="Ho I."/>
            <person name="Hotta K."/>
            <person name="Huang W."/>
            <person name="Kawashima T."/>
            <person name="Lemaire P."/>
            <person name="Martinez D."/>
            <person name="Meinertzhagen I.A."/>
            <person name="Necula S."/>
            <person name="Nonaka M."/>
            <person name="Putnam N."/>
            <person name="Rash S."/>
            <person name="Saiga H."/>
            <person name="Satake M."/>
            <person name="Terry A."/>
            <person name="Yamada L."/>
            <person name="Wang H.G."/>
            <person name="Awazu S."/>
            <person name="Azumi K."/>
            <person name="Boore J."/>
            <person name="Branno M."/>
            <person name="Chin-Bow S."/>
            <person name="DeSantis R."/>
            <person name="Doyle S."/>
            <person name="Francino P."/>
            <person name="Keys D.N."/>
            <person name="Haga S."/>
            <person name="Hayashi H."/>
            <person name="Hino K."/>
            <person name="Imai K.S."/>
            <person name="Inaba K."/>
            <person name="Kano S."/>
            <person name="Kobayashi K."/>
            <person name="Kobayashi M."/>
            <person name="Lee B.I."/>
            <person name="Makabe K.W."/>
            <person name="Manohar C."/>
            <person name="Matassi G."/>
            <person name="Medina M."/>
            <person name="Mochizuki Y."/>
            <person name="Mount S."/>
            <person name="Morishita T."/>
            <person name="Miura S."/>
            <person name="Nakayama A."/>
            <person name="Nishizaka S."/>
            <person name="Nomoto H."/>
            <person name="Ohta F."/>
            <person name="Oishi K."/>
            <person name="Rigoutsos I."/>
            <person name="Sano M."/>
            <person name="Sasaki A."/>
            <person name="Sasakura Y."/>
            <person name="Shoguchi E."/>
            <person name="Shin-i T."/>
            <person name="Spagnuolo A."/>
            <person name="Stainier D."/>
            <person name="Suzuki M.M."/>
            <person name="Tassy O."/>
            <person name="Takatori N."/>
            <person name="Tokuoka M."/>
            <person name="Yagi K."/>
            <person name="Yoshizaki F."/>
            <person name="Wada S."/>
            <person name="Zhang C."/>
            <person name="Hyatt P.D."/>
            <person name="Larimer F."/>
            <person name="Detter C."/>
            <person name="Doggett N."/>
            <person name="Glavina T."/>
            <person name="Hawkins T."/>
            <person name="Richardson P."/>
            <person name="Lucas S."/>
            <person name="Kohara Y."/>
            <person name="Levine M."/>
            <person name="Satoh N."/>
            <person name="Rokhsar D.S."/>
        </authorList>
    </citation>
    <scope>NUCLEOTIDE SEQUENCE [LARGE SCALE GENOMIC DNA]</scope>
</reference>
<dbReference type="HOGENOM" id="CLU_1932226_0_0_1"/>
<reference evidence="2" key="3">
    <citation type="submission" date="2025-08" db="UniProtKB">
        <authorList>
            <consortium name="Ensembl"/>
        </authorList>
    </citation>
    <scope>IDENTIFICATION</scope>
</reference>
<evidence type="ECO:0000313" key="2">
    <source>
        <dbReference type="Ensembl" id="ENSCINP00000034184.1"/>
    </source>
</evidence>